<dbReference type="Proteomes" id="UP000289738">
    <property type="component" value="Chromosome A01"/>
</dbReference>
<dbReference type="AlphaFoldDB" id="A0A445EQU6"/>
<keyword evidence="7" id="KW-1185">Reference proteome</keyword>
<keyword evidence="2 4" id="KW-0863">Zinc-finger</keyword>
<sequence>MNRNRELCFPEWCGYGSKPVLRWSGTDSNSGRLFLGCPNYNINKRWHGLFLWADKILEEYVIACDGRISPLIDNE</sequence>
<feature type="domain" description="GRF-type" evidence="5">
    <location>
        <begin position="13"/>
        <end position="56"/>
    </location>
</feature>
<accession>A0A445EQU6</accession>
<keyword evidence="1" id="KW-0479">Metal-binding</keyword>
<organism evidence="6 7">
    <name type="scientific">Arachis hypogaea</name>
    <name type="common">Peanut</name>
    <dbReference type="NCBI Taxonomy" id="3818"/>
    <lineage>
        <taxon>Eukaryota</taxon>
        <taxon>Viridiplantae</taxon>
        <taxon>Streptophyta</taxon>
        <taxon>Embryophyta</taxon>
        <taxon>Tracheophyta</taxon>
        <taxon>Spermatophyta</taxon>
        <taxon>Magnoliopsida</taxon>
        <taxon>eudicotyledons</taxon>
        <taxon>Gunneridae</taxon>
        <taxon>Pentapetalae</taxon>
        <taxon>rosids</taxon>
        <taxon>fabids</taxon>
        <taxon>Fabales</taxon>
        <taxon>Fabaceae</taxon>
        <taxon>Papilionoideae</taxon>
        <taxon>50 kb inversion clade</taxon>
        <taxon>dalbergioids sensu lato</taxon>
        <taxon>Dalbergieae</taxon>
        <taxon>Pterocarpus clade</taxon>
        <taxon>Arachis</taxon>
    </lineage>
</organism>
<evidence type="ECO:0000256" key="1">
    <source>
        <dbReference type="ARBA" id="ARBA00022723"/>
    </source>
</evidence>
<gene>
    <name evidence="6" type="ORF">Ahy_A01g002513</name>
</gene>
<evidence type="ECO:0000256" key="3">
    <source>
        <dbReference type="ARBA" id="ARBA00022833"/>
    </source>
</evidence>
<evidence type="ECO:0000259" key="5">
    <source>
        <dbReference type="PROSITE" id="PS51999"/>
    </source>
</evidence>
<reference evidence="6 7" key="1">
    <citation type="submission" date="2019-01" db="EMBL/GenBank/DDBJ databases">
        <title>Sequencing of cultivated peanut Arachis hypogaea provides insights into genome evolution and oil improvement.</title>
        <authorList>
            <person name="Chen X."/>
        </authorList>
    </citation>
    <scope>NUCLEOTIDE SEQUENCE [LARGE SCALE GENOMIC DNA]</scope>
    <source>
        <strain evidence="7">cv. Fuhuasheng</strain>
        <tissue evidence="6">Leaves</tissue>
    </source>
</reference>
<evidence type="ECO:0000256" key="4">
    <source>
        <dbReference type="PROSITE-ProRule" id="PRU01343"/>
    </source>
</evidence>
<dbReference type="EMBL" id="SDMP01000001">
    <property type="protein sequence ID" value="RYR77854.1"/>
    <property type="molecule type" value="Genomic_DNA"/>
</dbReference>
<proteinExistence type="predicted"/>
<protein>
    <recommendedName>
        <fullName evidence="5">GRF-type domain-containing protein</fullName>
    </recommendedName>
</protein>
<evidence type="ECO:0000313" key="7">
    <source>
        <dbReference type="Proteomes" id="UP000289738"/>
    </source>
</evidence>
<dbReference type="PROSITE" id="PS51999">
    <property type="entry name" value="ZF_GRF"/>
    <property type="match status" value="1"/>
</dbReference>
<name>A0A445EQU6_ARAHY</name>
<dbReference type="InterPro" id="IPR010666">
    <property type="entry name" value="Znf_GRF"/>
</dbReference>
<dbReference type="GO" id="GO:0008270">
    <property type="term" value="F:zinc ion binding"/>
    <property type="evidence" value="ECO:0007669"/>
    <property type="project" value="UniProtKB-KW"/>
</dbReference>
<evidence type="ECO:0000313" key="6">
    <source>
        <dbReference type="EMBL" id="RYR77854.1"/>
    </source>
</evidence>
<evidence type="ECO:0000256" key="2">
    <source>
        <dbReference type="ARBA" id="ARBA00022771"/>
    </source>
</evidence>
<keyword evidence="3" id="KW-0862">Zinc</keyword>
<comment type="caution">
    <text evidence="6">The sequence shown here is derived from an EMBL/GenBank/DDBJ whole genome shotgun (WGS) entry which is preliminary data.</text>
</comment>